<feature type="domain" description="HTH merR-type" evidence="3">
    <location>
        <begin position="9"/>
        <end position="78"/>
    </location>
</feature>
<evidence type="ECO:0000313" key="4">
    <source>
        <dbReference type="EMBL" id="BDR54501.1"/>
    </source>
</evidence>
<name>A0ABM8BC74_9BIFI</name>
<evidence type="ECO:0000256" key="1">
    <source>
        <dbReference type="ARBA" id="ARBA00023125"/>
    </source>
</evidence>
<dbReference type="PANTHER" id="PTHR30204">
    <property type="entry name" value="REDOX-CYCLING DRUG-SENSING TRANSCRIPTIONAL ACTIVATOR SOXR"/>
    <property type="match status" value="1"/>
</dbReference>
<feature type="coiled-coil region" evidence="2">
    <location>
        <begin position="83"/>
        <end position="117"/>
    </location>
</feature>
<dbReference type="Proteomes" id="UP001321748">
    <property type="component" value="Chromosome"/>
</dbReference>
<evidence type="ECO:0000313" key="5">
    <source>
        <dbReference type="Proteomes" id="UP001321748"/>
    </source>
</evidence>
<dbReference type="InterPro" id="IPR047057">
    <property type="entry name" value="MerR_fam"/>
</dbReference>
<dbReference type="SMART" id="SM00422">
    <property type="entry name" value="HTH_MERR"/>
    <property type="match status" value="1"/>
</dbReference>
<dbReference type="PROSITE" id="PS00552">
    <property type="entry name" value="HTH_MERR_1"/>
    <property type="match status" value="1"/>
</dbReference>
<organism evidence="4 5">
    <name type="scientific">Bombiscardovia apis</name>
    <dbReference type="NCBI Taxonomy" id="2932182"/>
    <lineage>
        <taxon>Bacteria</taxon>
        <taxon>Bacillati</taxon>
        <taxon>Actinomycetota</taxon>
        <taxon>Actinomycetes</taxon>
        <taxon>Bifidobacteriales</taxon>
        <taxon>Bifidobacteriaceae</taxon>
        <taxon>Bombiscardovia</taxon>
    </lineage>
</organism>
<dbReference type="SUPFAM" id="SSF46955">
    <property type="entry name" value="Putative DNA-binding domain"/>
    <property type="match status" value="1"/>
</dbReference>
<accession>A0ABM8BC74</accession>
<evidence type="ECO:0000256" key="2">
    <source>
        <dbReference type="SAM" id="Coils"/>
    </source>
</evidence>
<dbReference type="RefSeq" id="WP_317643514.1">
    <property type="nucleotide sequence ID" value="NZ_AP026800.1"/>
</dbReference>
<dbReference type="PROSITE" id="PS50937">
    <property type="entry name" value="HTH_MERR_2"/>
    <property type="match status" value="1"/>
</dbReference>
<dbReference type="CDD" id="cd01109">
    <property type="entry name" value="HTH_YyaN"/>
    <property type="match status" value="1"/>
</dbReference>
<keyword evidence="5" id="KW-1185">Reference proteome</keyword>
<keyword evidence="2" id="KW-0175">Coiled coil</keyword>
<dbReference type="InterPro" id="IPR009061">
    <property type="entry name" value="DNA-bd_dom_put_sf"/>
</dbReference>
<proteinExistence type="predicted"/>
<dbReference type="InterPro" id="IPR000551">
    <property type="entry name" value="MerR-type_HTH_dom"/>
</dbReference>
<dbReference type="PANTHER" id="PTHR30204:SF82">
    <property type="entry name" value="TRANSCRIPTIONAL REGULATOR, MERR FAMILY"/>
    <property type="match status" value="1"/>
</dbReference>
<dbReference type="Pfam" id="PF13411">
    <property type="entry name" value="MerR_1"/>
    <property type="match status" value="1"/>
</dbReference>
<sequence length="154" mass="17887">MTKDKAQAALTIAQASTITGISIYTLRYYDKIGLLSFVERDTKGIRTFKPMDLLTLQIIQCLKDTGMPLNEIKRYLTLVDNGMDSVQERRHIFQERKEAVEREIKQLQAALDTIDEKIRYYDAVIEEGTLDTWQEEWAAKLSKLMKDHTERLAE</sequence>
<dbReference type="EMBL" id="AP026800">
    <property type="protein sequence ID" value="BDR54501.1"/>
    <property type="molecule type" value="Genomic_DNA"/>
</dbReference>
<gene>
    <name evidence="4" type="ORF">KIMH_06120</name>
</gene>
<reference evidence="4 5" key="1">
    <citation type="journal article" date="2023" name="Microbiol. Spectr.">
        <title>Symbiosis of Carpenter Bees with Uncharacterized Lactic Acid Bacteria Showing NAD Auxotrophy.</title>
        <authorList>
            <person name="Kawasaki S."/>
            <person name="Ozawa K."/>
            <person name="Mori T."/>
            <person name="Yamamoto A."/>
            <person name="Ito M."/>
            <person name="Ohkuma M."/>
            <person name="Sakamoto M."/>
            <person name="Matsutani M."/>
        </authorList>
    </citation>
    <scope>NUCLEOTIDE SEQUENCE [LARGE SCALE GENOMIC DNA]</scope>
    <source>
        <strain evidence="4 5">KimH</strain>
    </source>
</reference>
<evidence type="ECO:0000259" key="3">
    <source>
        <dbReference type="PROSITE" id="PS50937"/>
    </source>
</evidence>
<protein>
    <submittedName>
        <fullName evidence="4">MerR family transcriptional regulator</fullName>
    </submittedName>
</protein>
<dbReference type="Gene3D" id="1.10.1660.10">
    <property type="match status" value="1"/>
</dbReference>
<keyword evidence="1" id="KW-0238">DNA-binding</keyword>